<dbReference type="Proteomes" id="UP001432146">
    <property type="component" value="Unassembled WGS sequence"/>
</dbReference>
<organism evidence="1 2">
    <name type="scientific">Tetragonisca angustula</name>
    <dbReference type="NCBI Taxonomy" id="166442"/>
    <lineage>
        <taxon>Eukaryota</taxon>
        <taxon>Metazoa</taxon>
        <taxon>Ecdysozoa</taxon>
        <taxon>Arthropoda</taxon>
        <taxon>Hexapoda</taxon>
        <taxon>Insecta</taxon>
        <taxon>Pterygota</taxon>
        <taxon>Neoptera</taxon>
        <taxon>Endopterygota</taxon>
        <taxon>Hymenoptera</taxon>
        <taxon>Apocrita</taxon>
        <taxon>Aculeata</taxon>
        <taxon>Apoidea</taxon>
        <taxon>Anthophila</taxon>
        <taxon>Apidae</taxon>
        <taxon>Tetragonisca</taxon>
    </lineage>
</organism>
<gene>
    <name evidence="1" type="ORF">QLX08_007124</name>
</gene>
<dbReference type="AlphaFoldDB" id="A0AAW0ZQL4"/>
<proteinExistence type="predicted"/>
<reference evidence="1 2" key="1">
    <citation type="submission" date="2024-05" db="EMBL/GenBank/DDBJ databases">
        <title>The nuclear and mitochondrial genome assemblies of Tetragonisca angustula (Apidae: Meliponini), a tiny yet remarkable pollinator in the Neotropics.</title>
        <authorList>
            <person name="Ferrari R."/>
            <person name="Ricardo P.C."/>
            <person name="Dias F.C."/>
            <person name="Araujo N.S."/>
            <person name="Soares D.O."/>
            <person name="Zhou Q.-S."/>
            <person name="Zhu C.-D."/>
            <person name="Coutinho L."/>
            <person name="Airas M.C."/>
            <person name="Batista T.M."/>
        </authorList>
    </citation>
    <scope>NUCLEOTIDE SEQUENCE [LARGE SCALE GENOMIC DNA]</scope>
    <source>
        <strain evidence="1">ASF017062</strain>
        <tissue evidence="1">Abdomen</tissue>
    </source>
</reference>
<sequence length="105" mass="11584">MQQGPLDNAKARKSCTLAGLDIKILEHILDESRDLGAEKLKAAAAAAAAATSSQRTQPASWEESFCYRYKKFHEFYAKTLSQHVASFPIESSLIRLLACLASYHP</sequence>
<dbReference type="EMBL" id="JAWNGG020000134">
    <property type="protein sequence ID" value="KAK9300082.1"/>
    <property type="molecule type" value="Genomic_DNA"/>
</dbReference>
<keyword evidence="2" id="KW-1185">Reference proteome</keyword>
<name>A0AAW0ZQL4_9HYME</name>
<evidence type="ECO:0000313" key="1">
    <source>
        <dbReference type="EMBL" id="KAK9300082.1"/>
    </source>
</evidence>
<comment type="caution">
    <text evidence="1">The sequence shown here is derived from an EMBL/GenBank/DDBJ whole genome shotgun (WGS) entry which is preliminary data.</text>
</comment>
<protein>
    <submittedName>
        <fullName evidence="1">Uncharacterized protein</fullName>
    </submittedName>
</protein>
<evidence type="ECO:0000313" key="2">
    <source>
        <dbReference type="Proteomes" id="UP001432146"/>
    </source>
</evidence>
<accession>A0AAW0ZQL4</accession>